<keyword evidence="4" id="KW-0812">Transmembrane</keyword>
<proteinExistence type="inferred from homology"/>
<keyword evidence="4" id="KW-1133">Transmembrane helix</keyword>
<dbReference type="Pfam" id="PF01425">
    <property type="entry name" value="Amidase"/>
    <property type="match status" value="1"/>
</dbReference>
<dbReference type="PANTHER" id="PTHR45847">
    <property type="entry name" value="FATTY ACID AMIDE HYDROLASE"/>
    <property type="match status" value="1"/>
</dbReference>
<dbReference type="RefSeq" id="XP_004039877.1">
    <property type="nucleotide sequence ID" value="XM_004039829.1"/>
</dbReference>
<dbReference type="OrthoDB" id="421993at2759"/>
<feature type="active site" description="Acyl-ester intermediate" evidence="3">
    <location>
        <position position="169"/>
    </location>
</feature>
<reference evidence="6 7" key="1">
    <citation type="submission" date="2011-07" db="EMBL/GenBank/DDBJ databases">
        <authorList>
            <person name="Coyne R."/>
            <person name="Brami D."/>
            <person name="Johnson J."/>
            <person name="Hostetler J."/>
            <person name="Hannick L."/>
            <person name="Clark T."/>
            <person name="Cassidy-Hanley D."/>
            <person name="Inman J."/>
        </authorList>
    </citation>
    <scope>NUCLEOTIDE SEQUENCE [LARGE SCALE GENOMIC DNA]</scope>
    <source>
        <strain evidence="6 7">G5</strain>
    </source>
</reference>
<keyword evidence="2" id="KW-0378">Hydrolase</keyword>
<feature type="domain" description="Amidase" evidence="5">
    <location>
        <begin position="11"/>
        <end position="495"/>
    </location>
</feature>
<feature type="active site" description="Charge relay system" evidence="3">
    <location>
        <position position="145"/>
    </location>
</feature>
<dbReference type="InterPro" id="IPR023631">
    <property type="entry name" value="Amidase_dom"/>
</dbReference>
<evidence type="ECO:0000259" key="5">
    <source>
        <dbReference type="Pfam" id="PF01425"/>
    </source>
</evidence>
<dbReference type="InterPro" id="IPR052096">
    <property type="entry name" value="Endocannabinoid_amidase"/>
</dbReference>
<dbReference type="InterPro" id="IPR020556">
    <property type="entry name" value="Amidase_CS"/>
</dbReference>
<dbReference type="AlphaFoldDB" id="G0QJM3"/>
<dbReference type="EMBL" id="GL983074">
    <property type="protein sequence ID" value="EGR34573.1"/>
    <property type="molecule type" value="Genomic_DNA"/>
</dbReference>
<protein>
    <recommendedName>
        <fullName evidence="5">Amidase domain-containing protein</fullName>
    </recommendedName>
</protein>
<feature type="transmembrane region" description="Helical" evidence="4">
    <location>
        <begin position="340"/>
        <end position="361"/>
    </location>
</feature>
<evidence type="ECO:0000313" key="7">
    <source>
        <dbReference type="Proteomes" id="UP000008983"/>
    </source>
</evidence>
<feature type="active site" description="Charge relay system" evidence="3">
    <location>
        <position position="69"/>
    </location>
</feature>
<evidence type="ECO:0000256" key="4">
    <source>
        <dbReference type="SAM" id="Phobius"/>
    </source>
</evidence>
<dbReference type="SUPFAM" id="SSF75304">
    <property type="entry name" value="Amidase signature (AS) enzymes"/>
    <property type="match status" value="1"/>
</dbReference>
<dbReference type="InParanoid" id="G0QJM3"/>
<dbReference type="OMA" id="EPWRPEM"/>
<comment type="similarity">
    <text evidence="1">Belongs to the amidase family.</text>
</comment>
<keyword evidence="4" id="KW-0472">Membrane</keyword>
<organism evidence="6 7">
    <name type="scientific">Ichthyophthirius multifiliis</name>
    <name type="common">White spot disease agent</name>
    <name type="synonym">Ich</name>
    <dbReference type="NCBI Taxonomy" id="5932"/>
    <lineage>
        <taxon>Eukaryota</taxon>
        <taxon>Sar</taxon>
        <taxon>Alveolata</taxon>
        <taxon>Ciliophora</taxon>
        <taxon>Intramacronucleata</taxon>
        <taxon>Oligohymenophorea</taxon>
        <taxon>Hymenostomatida</taxon>
        <taxon>Ophryoglenina</taxon>
        <taxon>Ichthyophthirius</taxon>
    </lineage>
</organism>
<accession>G0QJM3</accession>
<dbReference type="Gene3D" id="3.90.1300.10">
    <property type="entry name" value="Amidase signature (AS) domain"/>
    <property type="match status" value="1"/>
</dbReference>
<dbReference type="PIRSF" id="PIRSF001221">
    <property type="entry name" value="Amidase_fungi"/>
    <property type="match status" value="1"/>
</dbReference>
<dbReference type="PANTHER" id="PTHR45847:SF6">
    <property type="entry name" value="FATTY ACID AMIDE HYDROLASE"/>
    <property type="match status" value="1"/>
</dbReference>
<evidence type="ECO:0000256" key="2">
    <source>
        <dbReference type="ARBA" id="ARBA00022801"/>
    </source>
</evidence>
<evidence type="ECO:0000256" key="1">
    <source>
        <dbReference type="ARBA" id="ARBA00009199"/>
    </source>
</evidence>
<dbReference type="GeneID" id="14910773"/>
<evidence type="ECO:0000256" key="3">
    <source>
        <dbReference type="PIRSR" id="PIRSR001221-1"/>
    </source>
</evidence>
<keyword evidence="7" id="KW-1185">Reference proteome</keyword>
<sequence>MLENKEITSVDLVNIFSQRAQQIGQELNIITELNYTEAIQLAIQCDELRQKNPENIKNLHLFGIPISIKETLEQKGFVCTIGCVSRINDEPSKEDGFNISLLKKQGAIPFIRTNIPQLAMTSESYNRLYGRVQNPWNIQKSAGGSSGGEGAAIAARISPLGIGSDIGGSIRIPAAYCGVYGFKFTSNRGLSKGHTYLTDFLNGQQAILLSVGPIGKSVDDLILVMKCFNDQKAHQQAEIDKKDVFLLIKEIDDKVINNKNKQRIGYFKTLQFIDASLANQRAVEISLEKLKELGHELIEIEIPFQLEIMQCYFRILMSDGLQGVHKLLKGEGFIREYKQMVTLASLPQFLGVFVSLILGFLGQKRLQKLIETFKELPASEYVSTCYKIQILKQKFIEIFQKNNISSILCPSSGTPAFSHGKNAETVLSCYYNFMWNLLDFPAGVLPITTVLENEQHYKNSLIKDILSKKIDQFMKGSMGMPVGIQVVALPNQDEVALNIMKQIDEKVQFYKNYNYPI</sequence>
<dbReference type="STRING" id="857967.G0QJM3"/>
<gene>
    <name evidence="6" type="ORF">IMG5_006590</name>
</gene>
<dbReference type="GO" id="GO:0004040">
    <property type="term" value="F:amidase activity"/>
    <property type="evidence" value="ECO:0007669"/>
    <property type="project" value="TreeGrafter"/>
</dbReference>
<dbReference type="GO" id="GO:0009062">
    <property type="term" value="P:fatty acid catabolic process"/>
    <property type="evidence" value="ECO:0007669"/>
    <property type="project" value="TreeGrafter"/>
</dbReference>
<dbReference type="Proteomes" id="UP000008983">
    <property type="component" value="Unassembled WGS sequence"/>
</dbReference>
<dbReference type="eggNOG" id="KOG1212">
    <property type="taxonomic scope" value="Eukaryota"/>
</dbReference>
<evidence type="ECO:0000313" key="6">
    <source>
        <dbReference type="EMBL" id="EGR34573.1"/>
    </source>
</evidence>
<dbReference type="GO" id="GO:0017064">
    <property type="term" value="F:fatty acid amide hydrolase activity"/>
    <property type="evidence" value="ECO:0007669"/>
    <property type="project" value="TreeGrafter"/>
</dbReference>
<dbReference type="InterPro" id="IPR036928">
    <property type="entry name" value="AS_sf"/>
</dbReference>
<name>G0QJM3_ICHMU</name>
<dbReference type="PROSITE" id="PS00571">
    <property type="entry name" value="AMIDASES"/>
    <property type="match status" value="1"/>
</dbReference>